<comment type="similarity">
    <text evidence="2">Belongs to the CSC1 (TC 1.A.17) family.</text>
</comment>
<dbReference type="OrthoDB" id="1689567at2759"/>
<evidence type="ECO:0000256" key="3">
    <source>
        <dbReference type="ARBA" id="ARBA00022448"/>
    </source>
</evidence>
<evidence type="ECO:0000256" key="7">
    <source>
        <dbReference type="SAM" id="MobiDB-lite"/>
    </source>
</evidence>
<organism evidence="12 13">
    <name type="scientific">Metarhizium rileyi (strain RCEF 4871)</name>
    <name type="common">Nomuraea rileyi</name>
    <dbReference type="NCBI Taxonomy" id="1649241"/>
    <lineage>
        <taxon>Eukaryota</taxon>
        <taxon>Fungi</taxon>
        <taxon>Dikarya</taxon>
        <taxon>Ascomycota</taxon>
        <taxon>Pezizomycotina</taxon>
        <taxon>Sordariomycetes</taxon>
        <taxon>Hypocreomycetidae</taxon>
        <taxon>Hypocreales</taxon>
        <taxon>Clavicipitaceae</taxon>
        <taxon>Metarhizium</taxon>
    </lineage>
</organism>
<dbReference type="InterPro" id="IPR032880">
    <property type="entry name" value="CSC1/OSCA1-like_N"/>
</dbReference>
<dbReference type="InterPro" id="IPR045122">
    <property type="entry name" value="Csc1-like"/>
</dbReference>
<keyword evidence="3" id="KW-0813">Transport</keyword>
<dbReference type="GO" id="GO:0005227">
    <property type="term" value="F:calcium-activated cation channel activity"/>
    <property type="evidence" value="ECO:0007669"/>
    <property type="project" value="InterPro"/>
</dbReference>
<dbReference type="EMBL" id="AZHC01000004">
    <property type="protein sequence ID" value="OAA48485.1"/>
    <property type="molecule type" value="Genomic_DNA"/>
</dbReference>
<keyword evidence="4 8" id="KW-0812">Transmembrane</keyword>
<dbReference type="PANTHER" id="PTHR13018:SF5">
    <property type="entry name" value="RE44586P"/>
    <property type="match status" value="1"/>
</dbReference>
<evidence type="ECO:0000256" key="1">
    <source>
        <dbReference type="ARBA" id="ARBA00004141"/>
    </source>
</evidence>
<evidence type="ECO:0000256" key="5">
    <source>
        <dbReference type="ARBA" id="ARBA00022989"/>
    </source>
</evidence>
<keyword evidence="13" id="KW-1185">Reference proteome</keyword>
<evidence type="ECO:0000256" key="8">
    <source>
        <dbReference type="SAM" id="Phobius"/>
    </source>
</evidence>
<reference evidence="12 13" key="1">
    <citation type="journal article" date="2016" name="Genome Biol. Evol.">
        <title>Divergent and convergent evolution of fungal pathogenicity.</title>
        <authorList>
            <person name="Shang Y."/>
            <person name="Xiao G."/>
            <person name="Zheng P."/>
            <person name="Cen K."/>
            <person name="Zhan S."/>
            <person name="Wang C."/>
        </authorList>
    </citation>
    <scope>NUCLEOTIDE SEQUENCE [LARGE SCALE GENOMIC DNA]</scope>
    <source>
        <strain evidence="12 13">RCEF 4871</strain>
    </source>
</reference>
<feature type="region of interest" description="Disordered" evidence="7">
    <location>
        <begin position="815"/>
        <end position="841"/>
    </location>
</feature>
<dbReference type="GO" id="GO:0005886">
    <property type="term" value="C:plasma membrane"/>
    <property type="evidence" value="ECO:0007669"/>
    <property type="project" value="TreeGrafter"/>
</dbReference>
<dbReference type="PANTHER" id="PTHR13018">
    <property type="entry name" value="PROBABLE MEMBRANE PROTEIN DUF221-RELATED"/>
    <property type="match status" value="1"/>
</dbReference>
<proteinExistence type="inferred from homology"/>
<evidence type="ECO:0000313" key="12">
    <source>
        <dbReference type="EMBL" id="OAA48485.1"/>
    </source>
</evidence>
<comment type="caution">
    <text evidence="12">The sequence shown here is derived from an EMBL/GenBank/DDBJ whole genome shotgun (WGS) entry which is preliminary data.</text>
</comment>
<evidence type="ECO:0000259" key="10">
    <source>
        <dbReference type="Pfam" id="PF13967"/>
    </source>
</evidence>
<name>A0A167HZ21_METRR</name>
<keyword evidence="5 8" id="KW-1133">Transmembrane helix</keyword>
<evidence type="ECO:0008006" key="14">
    <source>
        <dbReference type="Google" id="ProtNLM"/>
    </source>
</evidence>
<feature type="transmembrane region" description="Helical" evidence="8">
    <location>
        <begin position="719"/>
        <end position="738"/>
    </location>
</feature>
<feature type="transmembrane region" description="Helical" evidence="8">
    <location>
        <begin position="586"/>
        <end position="610"/>
    </location>
</feature>
<evidence type="ECO:0000256" key="4">
    <source>
        <dbReference type="ARBA" id="ARBA00022692"/>
    </source>
</evidence>
<feature type="transmembrane region" description="Helical" evidence="8">
    <location>
        <begin position="690"/>
        <end position="713"/>
    </location>
</feature>
<feature type="transmembrane region" description="Helical" evidence="8">
    <location>
        <begin position="439"/>
        <end position="472"/>
    </location>
</feature>
<evidence type="ECO:0000256" key="2">
    <source>
        <dbReference type="ARBA" id="ARBA00007779"/>
    </source>
</evidence>
<evidence type="ECO:0000256" key="6">
    <source>
        <dbReference type="ARBA" id="ARBA00023136"/>
    </source>
</evidence>
<feature type="domain" description="CSC1/OSCA1-like N-terminal transmembrane" evidence="10">
    <location>
        <begin position="26"/>
        <end position="198"/>
    </location>
</feature>
<dbReference type="InterPro" id="IPR003864">
    <property type="entry name" value="CSC1/OSCA1-like_7TM"/>
</dbReference>
<evidence type="ECO:0000313" key="13">
    <source>
        <dbReference type="Proteomes" id="UP000243498"/>
    </source>
</evidence>
<dbReference type="OMA" id="RSWTITV"/>
<evidence type="ECO:0000259" key="11">
    <source>
        <dbReference type="Pfam" id="PF14703"/>
    </source>
</evidence>
<keyword evidence="6 8" id="KW-0472">Membrane</keyword>
<dbReference type="Pfam" id="PF02714">
    <property type="entry name" value="RSN1_7TM"/>
    <property type="match status" value="1"/>
</dbReference>
<feature type="transmembrane region" description="Helical" evidence="8">
    <location>
        <begin position="533"/>
        <end position="551"/>
    </location>
</feature>
<feature type="transmembrane region" description="Helical" evidence="8">
    <location>
        <begin position="631"/>
        <end position="651"/>
    </location>
</feature>
<sequence length="1477" mass="166020">MGPDNDGCSREDIIAPRNKNINDLKLQLVLSLALGLSAFITFCILRPRWPSLYAAHKRRLDPKINLPALSNSFLGWIPQLYNIGEDQILAAAGLDAFVFLAFFKMAIRLFSIMTFFAIVVLEPINMSYRKNETLLNPNRPEHERLDRELFSSPQILYGNGFDMFKDGDEDKSSEQPYLWAYVVFTYFFVALTLYSINWETFRIIDLRQKYLGSQSTITDRTFRLTGIPIKHRSEEKLKDLIEKLDIGLVDSVTLCRDWHYLDQLVRDRESLLRRLEASWAKCLKLQAVSTHHSDAIQTQENDDTNGQARGINSDEEAAENARLLSSHQNRPHVMEGDRPQMTIRHGPLLLRGRKVDAIDYYEEKLRRIDEQIVQARKKEYEATDMALVTMDSVASCQMVIQARIDPRPGRFLTKPTPSPSDLVWKNTYALRGVRRLKAWAITLFITVLTLVWIFPTAFLASLLSICTINGFLPRFAEWLSDHTVIRSFIQNSAPTLIVSLLNVSVPYLYDWLSNHQGMVSQGDVELSVISKNFFFTFFNTFFVFAVSRTGFEFFNVLRRFLKDTSLIPRIIARDVEDLSLFYTSFIILQGIGLMPFRILEVGSVCLFPISRWLSSTPRDFAELQKPPKFQYGFYLPTALLVFNLCIIYSVLLSGEIILLFGIIYFSLGYFTFKYMLLYAMDQPQHATGGAWRIICYRIVIGLLVFETVMVGQIASSRAFVPSVAVLPLLPFTVWYSFYFNRRFEPLTRVIALRAIRNSEEAVTDEASDEDIPHFQRQILRRGSTLDEFKERGLMFINPSLVIPLQLPWIYHDPPPLPDDDATTEGGRSSQGQPSLILPNADSSLGIGEDNLLFDLMEYRHSVMTIELSRYEWESRSLVTPSARQEDIKTSSQILVSRGVAGVYSARTSRRASLTYAQSEDQTISTMAVVTLVPSDGRSIQASLKLPAREDGVEQARHGRSNAEPDDFNAARHTCRLWFSASLNRTLLAQMLKQAGWWSSILRIMTPIGLASCQTGAAPFEDVALVDHGLLHGWTLKTRLGADVKGRSDDPPRSVAICPQRSCVAFGCMAGIELHWVDALTGQDLSRWFPLSSPSDFLYFLPARRGSGTDTARKLRLISSAAGLLNPLDAAMDSRDDFYPTIIGAEGARTDMASLWSTGETRLDNDQATDARSGQLTRPMCARSRAVRDGQISDGGAIRAVSAKSADHYRAVPLSDGYHLLFTDPRTGCLCLGTDAPIGSVTRLLRKVWFRPPRAALSALPILYAAASDTRHGVRVVATFAAASPSDTTDMVSHKQVIAFFTVPPDLFHDLSHGHAMLPLNADMLSGQRVRRQSTSEPWQPEESYGPIDVFSDACRDSTSYPLEIWGQTITVYENLTEIALDSSPEMVDGSVRLVDQEDDILMARWEGTSMMKCPDASGGVNPFDGTVGTNFVERRSAFERAGRYTRARARGSDRMSGSASVDLIEETLAEADPAWLI</sequence>
<comment type="subcellular location">
    <subcellularLocation>
        <location evidence="1">Membrane</location>
        <topology evidence="1">Multi-pass membrane protein</topology>
    </subcellularLocation>
</comment>
<dbReference type="Pfam" id="PF14703">
    <property type="entry name" value="PHM7_cyt"/>
    <property type="match status" value="1"/>
</dbReference>
<protein>
    <recommendedName>
        <fullName evidence="14">DUF221 domain protein</fullName>
    </recommendedName>
</protein>
<dbReference type="InterPro" id="IPR027815">
    <property type="entry name" value="CSC1/OSCA1-like_cyt"/>
</dbReference>
<dbReference type="Proteomes" id="UP000243498">
    <property type="component" value="Unassembled WGS sequence"/>
</dbReference>
<gene>
    <name evidence="12" type="ORF">NOR_01735</name>
</gene>
<dbReference type="STRING" id="1081105.A0A167HZ21"/>
<feature type="transmembrane region" description="Helical" evidence="8">
    <location>
        <begin position="26"/>
        <end position="44"/>
    </location>
</feature>
<feature type="domain" description="CSC1/OSCA1-like cytosolic" evidence="11">
    <location>
        <begin position="219"/>
        <end position="426"/>
    </location>
</feature>
<evidence type="ECO:0000259" key="9">
    <source>
        <dbReference type="Pfam" id="PF02714"/>
    </source>
</evidence>
<accession>A0A167HZ21</accession>
<feature type="transmembrane region" description="Helical" evidence="8">
    <location>
        <begin position="657"/>
        <end position="678"/>
    </location>
</feature>
<feature type="transmembrane region" description="Helical" evidence="8">
    <location>
        <begin position="178"/>
        <end position="197"/>
    </location>
</feature>
<dbReference type="Pfam" id="PF13967">
    <property type="entry name" value="RSN1_TM"/>
    <property type="match status" value="1"/>
</dbReference>
<feature type="domain" description="CSC1/OSCA1-like 7TM region" evidence="9">
    <location>
        <begin position="438"/>
        <end position="711"/>
    </location>
</feature>